<sequence length="88" mass="9684">MMKIAGVVILVLVICPTITSATETRGGRDDDLSDDKIWTSLIAFVGRYMLTHYPGLVVPPICIEDIAKKCGWNNLTPACVMEEMDSCH</sequence>
<proteinExistence type="predicted"/>
<evidence type="ECO:0000256" key="1">
    <source>
        <dbReference type="SAM" id="SignalP"/>
    </source>
</evidence>
<reference evidence="2" key="1">
    <citation type="journal article" date="2009" name="Rice">
        <title>De Novo Next Generation Sequencing of Plant Genomes.</title>
        <authorList>
            <person name="Rounsley S."/>
            <person name="Marri P.R."/>
            <person name="Yu Y."/>
            <person name="He R."/>
            <person name="Sisneros N."/>
            <person name="Goicoechea J.L."/>
            <person name="Lee S.J."/>
            <person name="Angelova A."/>
            <person name="Kudrna D."/>
            <person name="Luo M."/>
            <person name="Affourtit J."/>
            <person name="Desany B."/>
            <person name="Knight J."/>
            <person name="Niazi F."/>
            <person name="Egholm M."/>
            <person name="Wing R.A."/>
        </authorList>
    </citation>
    <scope>NUCLEOTIDE SEQUENCE [LARGE SCALE GENOMIC DNA]</scope>
    <source>
        <strain evidence="2">cv. IRGC 105608</strain>
    </source>
</reference>
<dbReference type="Gramene" id="OBART08G01500.1">
    <property type="protein sequence ID" value="OBART08G01500.1"/>
    <property type="gene ID" value="OBART08G01500"/>
</dbReference>
<protein>
    <recommendedName>
        <fullName evidence="4">Bifunctional inhibitor/plant lipid transfer protein/seed storage helical domain-containing protein</fullName>
    </recommendedName>
</protein>
<feature type="chain" id="PRO_5002263276" description="Bifunctional inhibitor/plant lipid transfer protein/seed storage helical domain-containing protein" evidence="1">
    <location>
        <begin position="22"/>
        <end position="88"/>
    </location>
</feature>
<keyword evidence="3" id="KW-1185">Reference proteome</keyword>
<dbReference type="Proteomes" id="UP000026960">
    <property type="component" value="Chromosome 8"/>
</dbReference>
<evidence type="ECO:0008006" key="4">
    <source>
        <dbReference type="Google" id="ProtNLM"/>
    </source>
</evidence>
<evidence type="ECO:0000313" key="2">
    <source>
        <dbReference type="EnsemblPlants" id="OBART08G01500.1"/>
    </source>
</evidence>
<keyword evidence="1" id="KW-0732">Signal</keyword>
<dbReference type="EnsemblPlants" id="OBART08G01500.1">
    <property type="protein sequence ID" value="OBART08G01500.1"/>
    <property type="gene ID" value="OBART08G01500"/>
</dbReference>
<evidence type="ECO:0000313" key="3">
    <source>
        <dbReference type="Proteomes" id="UP000026960"/>
    </source>
</evidence>
<dbReference type="AlphaFoldDB" id="A0A0D3GVW4"/>
<reference evidence="2" key="2">
    <citation type="submission" date="2015-03" db="UniProtKB">
        <authorList>
            <consortium name="EnsemblPlants"/>
        </authorList>
    </citation>
    <scope>IDENTIFICATION</scope>
</reference>
<dbReference type="HOGENOM" id="CLU_2472623_0_0_1"/>
<name>A0A0D3GVW4_9ORYZ</name>
<dbReference type="PaxDb" id="65489-OBART08G01500.1"/>
<accession>A0A0D3GVW4</accession>
<organism evidence="2">
    <name type="scientific">Oryza barthii</name>
    <dbReference type="NCBI Taxonomy" id="65489"/>
    <lineage>
        <taxon>Eukaryota</taxon>
        <taxon>Viridiplantae</taxon>
        <taxon>Streptophyta</taxon>
        <taxon>Embryophyta</taxon>
        <taxon>Tracheophyta</taxon>
        <taxon>Spermatophyta</taxon>
        <taxon>Magnoliopsida</taxon>
        <taxon>Liliopsida</taxon>
        <taxon>Poales</taxon>
        <taxon>Poaceae</taxon>
        <taxon>BOP clade</taxon>
        <taxon>Oryzoideae</taxon>
        <taxon>Oryzeae</taxon>
        <taxon>Oryzinae</taxon>
        <taxon>Oryza</taxon>
    </lineage>
</organism>
<feature type="signal peptide" evidence="1">
    <location>
        <begin position="1"/>
        <end position="21"/>
    </location>
</feature>